<dbReference type="InterPro" id="IPR011712">
    <property type="entry name" value="Sig_transdc_His_kin_sub3_dim/P"/>
</dbReference>
<keyword evidence="3" id="KW-0597">Phosphoprotein</keyword>
<feature type="domain" description="Signal transduction histidine kinase subgroup 3 dimerisation and phosphoacceptor" evidence="11">
    <location>
        <begin position="197"/>
        <end position="259"/>
    </location>
</feature>
<accession>A0A8J3ZBP8</accession>
<feature type="transmembrane region" description="Helical" evidence="9">
    <location>
        <begin position="7"/>
        <end position="33"/>
    </location>
</feature>
<evidence type="ECO:0000256" key="8">
    <source>
        <dbReference type="ARBA" id="ARBA00023012"/>
    </source>
</evidence>
<evidence type="ECO:0000259" key="10">
    <source>
        <dbReference type="Pfam" id="PF02518"/>
    </source>
</evidence>
<evidence type="ECO:0000256" key="7">
    <source>
        <dbReference type="ARBA" id="ARBA00022840"/>
    </source>
</evidence>
<dbReference type="CDD" id="cd16917">
    <property type="entry name" value="HATPase_UhpB-NarQ-NarX-like"/>
    <property type="match status" value="1"/>
</dbReference>
<dbReference type="Gene3D" id="1.20.5.1930">
    <property type="match status" value="1"/>
</dbReference>
<dbReference type="RefSeq" id="WP_239151992.1">
    <property type="nucleotide sequence ID" value="NZ_BOPG01000043.1"/>
</dbReference>
<evidence type="ECO:0000259" key="11">
    <source>
        <dbReference type="Pfam" id="PF07730"/>
    </source>
</evidence>
<dbReference type="InterPro" id="IPR050482">
    <property type="entry name" value="Sensor_HK_TwoCompSys"/>
</dbReference>
<keyword evidence="5" id="KW-0547">Nucleotide-binding</keyword>
<evidence type="ECO:0000256" key="4">
    <source>
        <dbReference type="ARBA" id="ARBA00022679"/>
    </source>
</evidence>
<organism evidence="12 13">
    <name type="scientific">Virgisporangium aurantiacum</name>
    <dbReference type="NCBI Taxonomy" id="175570"/>
    <lineage>
        <taxon>Bacteria</taxon>
        <taxon>Bacillati</taxon>
        <taxon>Actinomycetota</taxon>
        <taxon>Actinomycetes</taxon>
        <taxon>Micromonosporales</taxon>
        <taxon>Micromonosporaceae</taxon>
        <taxon>Virgisporangium</taxon>
    </lineage>
</organism>
<keyword evidence="4" id="KW-0808">Transferase</keyword>
<comment type="caution">
    <text evidence="12">The sequence shown here is derived from an EMBL/GenBank/DDBJ whole genome shotgun (WGS) entry which is preliminary data.</text>
</comment>
<evidence type="ECO:0000256" key="5">
    <source>
        <dbReference type="ARBA" id="ARBA00022741"/>
    </source>
</evidence>
<evidence type="ECO:0000256" key="6">
    <source>
        <dbReference type="ARBA" id="ARBA00022777"/>
    </source>
</evidence>
<name>A0A8J3ZBP8_9ACTN</name>
<dbReference type="PANTHER" id="PTHR24421:SF10">
    <property type="entry name" value="NITRATE_NITRITE SENSOR PROTEIN NARQ"/>
    <property type="match status" value="1"/>
</dbReference>
<feature type="transmembrane region" description="Helical" evidence="9">
    <location>
        <begin position="94"/>
        <end position="120"/>
    </location>
</feature>
<dbReference type="SUPFAM" id="SSF55874">
    <property type="entry name" value="ATPase domain of HSP90 chaperone/DNA topoisomerase II/histidine kinase"/>
    <property type="match status" value="1"/>
</dbReference>
<keyword evidence="8" id="KW-0902">Two-component regulatory system</keyword>
<proteinExistence type="predicted"/>
<evidence type="ECO:0000256" key="3">
    <source>
        <dbReference type="ARBA" id="ARBA00022553"/>
    </source>
</evidence>
<gene>
    <name evidence="12" type="ORF">Vau01_063010</name>
</gene>
<feature type="domain" description="Histidine kinase/HSP90-like ATPase" evidence="10">
    <location>
        <begin position="297"/>
        <end position="380"/>
    </location>
</feature>
<dbReference type="AlphaFoldDB" id="A0A8J3ZBP8"/>
<dbReference type="Proteomes" id="UP000612585">
    <property type="component" value="Unassembled WGS sequence"/>
</dbReference>
<keyword evidence="13" id="KW-1185">Reference proteome</keyword>
<dbReference type="PANTHER" id="PTHR24421">
    <property type="entry name" value="NITRATE/NITRITE SENSOR PROTEIN NARX-RELATED"/>
    <property type="match status" value="1"/>
</dbReference>
<evidence type="ECO:0000256" key="1">
    <source>
        <dbReference type="ARBA" id="ARBA00000085"/>
    </source>
</evidence>
<evidence type="ECO:0000256" key="2">
    <source>
        <dbReference type="ARBA" id="ARBA00012438"/>
    </source>
</evidence>
<keyword evidence="9" id="KW-0812">Transmembrane</keyword>
<evidence type="ECO:0000256" key="9">
    <source>
        <dbReference type="SAM" id="Phobius"/>
    </source>
</evidence>
<sequence>MRVAVRAVAGLAIGMLTALVAVACLALAGLVIAPTLAWPAGRATVFRLVSTGVIRLTRLEQWRLGRFLGDAEAAGYRGYGRERALAYLGVRWPVGLLGGAILLLTAYGAGTMVAFTWMWATGGTPDGMRFELWIAAYLFVFAGVLAFLALQGLIGVVRLERRLARRFLGPTDADALRRRIEELATSRAEVVEAVDAERRRIERDLHDGVQQRLVALGMLLGQARRHPTRSAELVERAHDESRQILDDLREVAWRVYPTALDNLGLAEALARVAERSPVPVSLRYELVERPPAPVEAAAYFVVSEAVTNATKHAVAGRISIAVATGEDGAVLVTITDDGAGGADPAGSGLTGLARRVAALDGRFLVDSPVGGPTVVSAEFPCG</sequence>
<dbReference type="EMBL" id="BOPG01000043">
    <property type="protein sequence ID" value="GIJ58785.1"/>
    <property type="molecule type" value="Genomic_DNA"/>
</dbReference>
<keyword evidence="9" id="KW-1133">Transmembrane helix</keyword>
<evidence type="ECO:0000313" key="13">
    <source>
        <dbReference type="Proteomes" id="UP000612585"/>
    </source>
</evidence>
<keyword evidence="7" id="KW-0067">ATP-binding</keyword>
<keyword evidence="6" id="KW-0418">Kinase</keyword>
<dbReference type="Pfam" id="PF02518">
    <property type="entry name" value="HATPase_c"/>
    <property type="match status" value="1"/>
</dbReference>
<dbReference type="GO" id="GO:0016020">
    <property type="term" value="C:membrane"/>
    <property type="evidence" value="ECO:0007669"/>
    <property type="project" value="InterPro"/>
</dbReference>
<dbReference type="PROSITE" id="PS51257">
    <property type="entry name" value="PROKAR_LIPOPROTEIN"/>
    <property type="match status" value="1"/>
</dbReference>
<dbReference type="Gene3D" id="3.30.565.10">
    <property type="entry name" value="Histidine kinase-like ATPase, C-terminal domain"/>
    <property type="match status" value="1"/>
</dbReference>
<dbReference type="InterPro" id="IPR036890">
    <property type="entry name" value="HATPase_C_sf"/>
</dbReference>
<evidence type="ECO:0000313" key="12">
    <source>
        <dbReference type="EMBL" id="GIJ58785.1"/>
    </source>
</evidence>
<dbReference type="GO" id="GO:0005524">
    <property type="term" value="F:ATP binding"/>
    <property type="evidence" value="ECO:0007669"/>
    <property type="project" value="UniProtKB-KW"/>
</dbReference>
<feature type="transmembrane region" description="Helical" evidence="9">
    <location>
        <begin position="132"/>
        <end position="157"/>
    </location>
</feature>
<reference evidence="12" key="1">
    <citation type="submission" date="2021-01" db="EMBL/GenBank/DDBJ databases">
        <title>Whole genome shotgun sequence of Virgisporangium aurantiacum NBRC 16421.</title>
        <authorList>
            <person name="Komaki H."/>
            <person name="Tamura T."/>
        </authorList>
    </citation>
    <scope>NUCLEOTIDE SEQUENCE</scope>
    <source>
        <strain evidence="12">NBRC 16421</strain>
    </source>
</reference>
<dbReference type="EC" id="2.7.13.3" evidence="2"/>
<protein>
    <recommendedName>
        <fullName evidence="2">histidine kinase</fullName>
        <ecNumber evidence="2">2.7.13.3</ecNumber>
    </recommendedName>
</protein>
<keyword evidence="9" id="KW-0472">Membrane</keyword>
<dbReference type="InterPro" id="IPR003594">
    <property type="entry name" value="HATPase_dom"/>
</dbReference>
<dbReference type="Pfam" id="PF07730">
    <property type="entry name" value="HisKA_3"/>
    <property type="match status" value="1"/>
</dbReference>
<dbReference type="GO" id="GO:0046983">
    <property type="term" value="F:protein dimerization activity"/>
    <property type="evidence" value="ECO:0007669"/>
    <property type="project" value="InterPro"/>
</dbReference>
<dbReference type="GO" id="GO:0000155">
    <property type="term" value="F:phosphorelay sensor kinase activity"/>
    <property type="evidence" value="ECO:0007669"/>
    <property type="project" value="InterPro"/>
</dbReference>
<comment type="catalytic activity">
    <reaction evidence="1">
        <text>ATP + protein L-histidine = ADP + protein N-phospho-L-histidine.</text>
        <dbReference type="EC" id="2.7.13.3"/>
    </reaction>
</comment>